<dbReference type="InterPro" id="IPR054502">
    <property type="entry name" value="bHLH-TF_ACT-like_plant"/>
</dbReference>
<dbReference type="AlphaFoldDB" id="A0A835D5G8"/>
<evidence type="ECO:0000256" key="3">
    <source>
        <dbReference type="ARBA" id="ARBA00023015"/>
    </source>
</evidence>
<feature type="region of interest" description="Disordered" evidence="7">
    <location>
        <begin position="266"/>
        <end position="361"/>
    </location>
</feature>
<feature type="compositionally biased region" description="Low complexity" evidence="7">
    <location>
        <begin position="334"/>
        <end position="347"/>
    </location>
</feature>
<dbReference type="SUPFAM" id="SSF47459">
    <property type="entry name" value="HLH, helix-loop-helix DNA-binding domain"/>
    <property type="match status" value="1"/>
</dbReference>
<dbReference type="InterPro" id="IPR036638">
    <property type="entry name" value="HLH_DNA-bd_sf"/>
</dbReference>
<dbReference type="Pfam" id="PF22754">
    <property type="entry name" value="bHLH-TF_ACT-like_plant"/>
    <property type="match status" value="1"/>
</dbReference>
<dbReference type="PROSITE" id="PS50888">
    <property type="entry name" value="BHLH"/>
    <property type="match status" value="1"/>
</dbReference>
<accession>A0A835D5G8</accession>
<reference evidence="9 10" key="1">
    <citation type="submission" date="2020-04" db="EMBL/GenBank/DDBJ databases">
        <title>Plant Genome Project.</title>
        <authorList>
            <person name="Zhang R.-G."/>
        </authorList>
    </citation>
    <scope>NUCLEOTIDE SEQUENCE [LARGE SCALE GENOMIC DNA]</scope>
    <source>
        <strain evidence="9">YNK0</strain>
        <tissue evidence="9">Leaf</tissue>
    </source>
</reference>
<evidence type="ECO:0000313" key="10">
    <source>
        <dbReference type="Proteomes" id="UP000655225"/>
    </source>
</evidence>
<keyword evidence="2" id="KW-0217">Developmental protein</keyword>
<evidence type="ECO:0000313" key="9">
    <source>
        <dbReference type="EMBL" id="KAF8390736.1"/>
    </source>
</evidence>
<evidence type="ECO:0000256" key="6">
    <source>
        <dbReference type="ARBA" id="ARBA00023242"/>
    </source>
</evidence>
<protein>
    <recommendedName>
        <fullName evidence="8">BHLH domain-containing protein</fullName>
    </recommendedName>
</protein>
<dbReference type="Proteomes" id="UP000655225">
    <property type="component" value="Unassembled WGS sequence"/>
</dbReference>
<keyword evidence="3" id="KW-0805">Transcription regulation</keyword>
<dbReference type="PANTHER" id="PTHR31945:SF129">
    <property type="entry name" value="TRANSCRIPTION FACTOR SCREAM2"/>
    <property type="match status" value="1"/>
</dbReference>
<name>A0A835D5G8_TETSI</name>
<dbReference type="GO" id="GO:0005634">
    <property type="term" value="C:nucleus"/>
    <property type="evidence" value="ECO:0007669"/>
    <property type="project" value="UniProtKB-SubCell"/>
</dbReference>
<evidence type="ECO:0000256" key="2">
    <source>
        <dbReference type="ARBA" id="ARBA00022473"/>
    </source>
</evidence>
<feature type="compositionally biased region" description="Basic and acidic residues" evidence="7">
    <location>
        <begin position="281"/>
        <end position="294"/>
    </location>
</feature>
<dbReference type="InterPro" id="IPR051358">
    <property type="entry name" value="TF_AMS/ICE1/BHLH6-like"/>
</dbReference>
<dbReference type="InterPro" id="IPR011598">
    <property type="entry name" value="bHLH_dom"/>
</dbReference>
<comment type="caution">
    <text evidence="9">The sequence shown here is derived from an EMBL/GenBank/DDBJ whole genome shotgun (WGS) entry which is preliminary data.</text>
</comment>
<evidence type="ECO:0000256" key="4">
    <source>
        <dbReference type="ARBA" id="ARBA00023125"/>
    </source>
</evidence>
<dbReference type="PANTHER" id="PTHR31945">
    <property type="entry name" value="TRANSCRIPTION FACTOR SCREAM2-RELATED"/>
    <property type="match status" value="1"/>
</dbReference>
<feature type="compositionally biased region" description="Low complexity" evidence="7">
    <location>
        <begin position="418"/>
        <end position="434"/>
    </location>
</feature>
<feature type="domain" description="BHLH" evidence="8">
    <location>
        <begin position="356"/>
        <end position="405"/>
    </location>
</feature>
<keyword evidence="4" id="KW-0238">DNA-binding</keyword>
<dbReference type="GO" id="GO:0043565">
    <property type="term" value="F:sequence-specific DNA binding"/>
    <property type="evidence" value="ECO:0007669"/>
    <property type="project" value="TreeGrafter"/>
</dbReference>
<evidence type="ECO:0000256" key="1">
    <source>
        <dbReference type="ARBA" id="ARBA00004123"/>
    </source>
</evidence>
<evidence type="ECO:0000256" key="5">
    <source>
        <dbReference type="ARBA" id="ARBA00023163"/>
    </source>
</evidence>
<dbReference type="EMBL" id="JABCRI010000018">
    <property type="protein sequence ID" value="KAF8390736.1"/>
    <property type="molecule type" value="Genomic_DNA"/>
</dbReference>
<proteinExistence type="predicted"/>
<evidence type="ECO:0000256" key="7">
    <source>
        <dbReference type="SAM" id="MobiDB-lite"/>
    </source>
</evidence>
<evidence type="ECO:0000259" key="8">
    <source>
        <dbReference type="PROSITE" id="PS50888"/>
    </source>
</evidence>
<dbReference type="CDD" id="cd04873">
    <property type="entry name" value="ACT_UUR-ACR-like"/>
    <property type="match status" value="1"/>
</dbReference>
<gene>
    <name evidence="9" type="ORF">HHK36_025263</name>
</gene>
<dbReference type="GO" id="GO:0003700">
    <property type="term" value="F:DNA-binding transcription factor activity"/>
    <property type="evidence" value="ECO:0007669"/>
    <property type="project" value="TreeGrafter"/>
</dbReference>
<dbReference type="OMA" id="SAGCHGM"/>
<feature type="region of interest" description="Disordered" evidence="7">
    <location>
        <begin position="416"/>
        <end position="438"/>
    </location>
</feature>
<keyword evidence="6" id="KW-0539">Nucleus</keyword>
<organism evidence="9 10">
    <name type="scientific">Tetracentron sinense</name>
    <name type="common">Spur-leaf</name>
    <dbReference type="NCBI Taxonomy" id="13715"/>
    <lineage>
        <taxon>Eukaryota</taxon>
        <taxon>Viridiplantae</taxon>
        <taxon>Streptophyta</taxon>
        <taxon>Embryophyta</taxon>
        <taxon>Tracheophyta</taxon>
        <taxon>Spermatophyta</taxon>
        <taxon>Magnoliopsida</taxon>
        <taxon>Trochodendrales</taxon>
        <taxon>Trochodendraceae</taxon>
        <taxon>Tetracentron</taxon>
    </lineage>
</organism>
<dbReference type="SMART" id="SM00353">
    <property type="entry name" value="HLH"/>
    <property type="match status" value="1"/>
</dbReference>
<sequence length="595" mass="65683">MLSRVNGVVWMEEGGEEEEAVSWTRNNEVGENKDEMGSLSTFKSMLEDEWYLNSNGNLSHPDFQSIQNHQEIKDITYSTNPTASENLLFHPLDSSSSCSPSSVFNLDPSQVQSFFPPKSCMSSLLNVVCNNPFENGFDLGCDTGFLAPLQGNQSSNSPVYENRGGGGLTGFSSLISQAQMGPSDLSSNSQLPTTRMLQLADNGSTMGAGFNPEGFGGFESSGNSLFLNRSKVLRPLEIFPPVGAQPTLFQKRAALRQNSAEKLGNLGFLGSEGGQVSDSIDENKGRRELEEEREKRRKNNDEDEMDEASIDGSGLNYDSDDLIENSKVEDNAKNGGNNSNANSTATGGDHKGKKKGLPAKNLMAERRRRKKLNDRLYMLRSVVPKISKMDRASILGDAIEYLKELLQRINDLHNELESTPPGSSLPPTTSFNPLTPTPPTLPCRVKEELCPSALPSPNSQPARVEVMVREGRAVNIHMFCPRRPGLLLSTMRAMDGLGLDIQQAVISCFNGFALDVFRAEQCKEGQDIPPEQIKAFLLESAGFHAQRQHKDEAMMHNLHLFKAIEEIMSERDILLYKLHGVEIYSRESEDDLIRP</sequence>
<dbReference type="CDD" id="cd11443">
    <property type="entry name" value="bHLH_AtAMS_like"/>
    <property type="match status" value="1"/>
</dbReference>
<keyword evidence="10" id="KW-1185">Reference proteome</keyword>
<dbReference type="FunFam" id="4.10.280.10:FF:000066">
    <property type="entry name" value="BHLH transcription factor"/>
    <property type="match status" value="1"/>
</dbReference>
<comment type="subcellular location">
    <subcellularLocation>
        <location evidence="1">Nucleus</location>
    </subcellularLocation>
</comment>
<dbReference type="OrthoDB" id="551431at2759"/>
<keyword evidence="5" id="KW-0804">Transcription</keyword>
<dbReference type="Gene3D" id="4.10.280.10">
    <property type="entry name" value="Helix-loop-helix DNA-binding domain"/>
    <property type="match status" value="1"/>
</dbReference>
<dbReference type="Pfam" id="PF00010">
    <property type="entry name" value="HLH"/>
    <property type="match status" value="1"/>
</dbReference>
<dbReference type="GO" id="GO:0046983">
    <property type="term" value="F:protein dimerization activity"/>
    <property type="evidence" value="ECO:0007669"/>
    <property type="project" value="InterPro"/>
</dbReference>